<gene>
    <name evidence="1" type="ordered locus">TREPR_1187</name>
</gene>
<name>F5YGU1_TREPZ</name>
<dbReference type="AlphaFoldDB" id="F5YGU1"/>
<dbReference type="Proteomes" id="UP000009223">
    <property type="component" value="Chromosome"/>
</dbReference>
<sequence length="46" mass="5257">MVVKILSYVNCSKTKIVKAALESFRRFLKIPQVILGSYQTRAKTVQ</sequence>
<dbReference type="HOGENOM" id="CLU_3190314_0_0_12"/>
<reference evidence="1 2" key="2">
    <citation type="journal article" date="2011" name="ISME J.">
        <title>RNA-seq reveals cooperative metabolic interactions between two termite-gut spirochete species in co-culture.</title>
        <authorList>
            <person name="Rosenthal A.Z."/>
            <person name="Matson E.G."/>
            <person name="Eldar A."/>
            <person name="Leadbetter J.R."/>
        </authorList>
    </citation>
    <scope>NUCLEOTIDE SEQUENCE [LARGE SCALE GENOMIC DNA]</scope>
    <source>
        <strain evidence="2">ATCC BAA-887 / DSM 12427 / ZAS-2</strain>
    </source>
</reference>
<keyword evidence="2" id="KW-1185">Reference proteome</keyword>
<dbReference type="EMBL" id="CP001843">
    <property type="protein sequence ID" value="AEF83548.1"/>
    <property type="molecule type" value="Genomic_DNA"/>
</dbReference>
<reference evidence="2" key="1">
    <citation type="submission" date="2009-12" db="EMBL/GenBank/DDBJ databases">
        <title>Complete sequence of Treponema primitia strain ZAS-2.</title>
        <authorList>
            <person name="Tetu S.G."/>
            <person name="Matson E."/>
            <person name="Ren Q."/>
            <person name="Seshadri R."/>
            <person name="Elbourne L."/>
            <person name="Hassan K.A."/>
            <person name="Durkin A."/>
            <person name="Radune D."/>
            <person name="Mohamoud Y."/>
            <person name="Shay R."/>
            <person name="Jin S."/>
            <person name="Zhang X."/>
            <person name="Lucey K."/>
            <person name="Ballor N.R."/>
            <person name="Ottesen E."/>
            <person name="Rosenthal R."/>
            <person name="Allen A."/>
            <person name="Leadbetter J.R."/>
            <person name="Paulsen I.T."/>
        </authorList>
    </citation>
    <scope>NUCLEOTIDE SEQUENCE [LARGE SCALE GENOMIC DNA]</scope>
    <source>
        <strain evidence="2">ATCC BAA-887 / DSM 12427 / ZAS-2</strain>
    </source>
</reference>
<evidence type="ECO:0000313" key="2">
    <source>
        <dbReference type="Proteomes" id="UP000009223"/>
    </source>
</evidence>
<accession>F5YGU1</accession>
<dbReference type="KEGG" id="tpi:TREPR_1187"/>
<evidence type="ECO:0000313" key="1">
    <source>
        <dbReference type="EMBL" id="AEF83548.1"/>
    </source>
</evidence>
<protein>
    <submittedName>
        <fullName evidence="1">Uncharacterized protein</fullName>
    </submittedName>
</protein>
<proteinExistence type="predicted"/>
<dbReference type="STRING" id="545694.TREPR_1187"/>
<organism evidence="1 2">
    <name type="scientific">Treponema primitia (strain ATCC BAA-887 / DSM 12427 / ZAS-2)</name>
    <dbReference type="NCBI Taxonomy" id="545694"/>
    <lineage>
        <taxon>Bacteria</taxon>
        <taxon>Pseudomonadati</taxon>
        <taxon>Spirochaetota</taxon>
        <taxon>Spirochaetia</taxon>
        <taxon>Spirochaetales</taxon>
        <taxon>Treponemataceae</taxon>
        <taxon>Treponema</taxon>
    </lineage>
</organism>